<dbReference type="Proteomes" id="UP001180840">
    <property type="component" value="Unassembled WGS sequence"/>
</dbReference>
<reference evidence="1" key="1">
    <citation type="submission" date="2023-07" db="EMBL/GenBank/DDBJ databases">
        <title>Sequencing the genomes of 1000 actinobacteria strains.</title>
        <authorList>
            <person name="Klenk H.-P."/>
        </authorList>
    </citation>
    <scope>NUCLEOTIDE SEQUENCE</scope>
    <source>
        <strain evidence="1">DSM 107476</strain>
    </source>
</reference>
<proteinExistence type="predicted"/>
<protein>
    <submittedName>
        <fullName evidence="1">Anti-sigma factor (TIGR02949 family)</fullName>
    </submittedName>
</protein>
<evidence type="ECO:0000313" key="2">
    <source>
        <dbReference type="Proteomes" id="UP001180840"/>
    </source>
</evidence>
<sequence>MALQDHDSATEPCGCERDSIHAALCDLFDGRIDAARAEEIRRQIARCPSCSERLDSEETIRILMRRCAESDSAPMTLRQRITTQLRITRF</sequence>
<accession>A0ABU1ZUW0</accession>
<keyword evidence="2" id="KW-1185">Reference proteome</keyword>
<comment type="caution">
    <text evidence="1">The sequence shown here is derived from an EMBL/GenBank/DDBJ whole genome shotgun (WGS) entry which is preliminary data.</text>
</comment>
<dbReference type="RefSeq" id="WP_290197712.1">
    <property type="nucleotide sequence ID" value="NZ_CP047654.1"/>
</dbReference>
<gene>
    <name evidence="1" type="ORF">J2S39_000387</name>
</gene>
<dbReference type="EMBL" id="JAVDXZ010000001">
    <property type="protein sequence ID" value="MDR7328711.1"/>
    <property type="molecule type" value="Genomic_DNA"/>
</dbReference>
<name>A0ABU1ZUW0_9CORY</name>
<evidence type="ECO:0000313" key="1">
    <source>
        <dbReference type="EMBL" id="MDR7328711.1"/>
    </source>
</evidence>
<organism evidence="1 2">
    <name type="scientific">Corynebacterium guangdongense</name>
    <dbReference type="NCBI Taxonomy" id="1783348"/>
    <lineage>
        <taxon>Bacteria</taxon>
        <taxon>Bacillati</taxon>
        <taxon>Actinomycetota</taxon>
        <taxon>Actinomycetes</taxon>
        <taxon>Mycobacteriales</taxon>
        <taxon>Corynebacteriaceae</taxon>
        <taxon>Corynebacterium</taxon>
    </lineage>
</organism>